<dbReference type="EMBL" id="JAVREV010000011">
    <property type="protein sequence ID" value="MDT0444845.1"/>
    <property type="molecule type" value="Genomic_DNA"/>
</dbReference>
<sequence>MVGIPGNFIRLTADREGERGEVWLAGLPALADDLLARWGCVAEGRVTHGKVGLVVPVRRADGTPAVLKISFTHPGNVHEPDAFAVWQGRGAVELYARDDASFAMLLERAGPGTLADVTDAEEAVAIGGRVLRRLAVPAPPGLPRLAERAGEWAEELRKNDETLGRPLPRRVTDAALATVAELCGDQPDTLVHGDLHHGNVLRAEREPWLAIDPKGYAGDPAYEAFTLVRRSLLDVIGADDLRTPVLRRIDIFADAAGVDRERARRWAQLRTVRSAHWGRLHGEQAWLVELTERLAELLT</sequence>
<accession>A0ABU2S9S1</accession>
<evidence type="ECO:0000313" key="1">
    <source>
        <dbReference type="EMBL" id="MDT0444845.1"/>
    </source>
</evidence>
<dbReference type="Proteomes" id="UP001183615">
    <property type="component" value="Unassembled WGS sequence"/>
</dbReference>
<dbReference type="SUPFAM" id="SSF56112">
    <property type="entry name" value="Protein kinase-like (PK-like)"/>
    <property type="match status" value="1"/>
</dbReference>
<name>A0ABU2S9S1_9ACTN</name>
<comment type="caution">
    <text evidence="1">The sequence shown here is derived from an EMBL/GenBank/DDBJ whole genome shotgun (WGS) entry which is preliminary data.</text>
</comment>
<dbReference type="Gene3D" id="1.10.510.10">
    <property type="entry name" value="Transferase(Phosphotransferase) domain 1"/>
    <property type="match status" value="1"/>
</dbReference>
<organism evidence="1 2">
    <name type="scientific">Streptomyces johnsoniae</name>
    <dbReference type="NCBI Taxonomy" id="3075532"/>
    <lineage>
        <taxon>Bacteria</taxon>
        <taxon>Bacillati</taxon>
        <taxon>Actinomycetota</taxon>
        <taxon>Actinomycetes</taxon>
        <taxon>Kitasatosporales</taxon>
        <taxon>Streptomycetaceae</taxon>
        <taxon>Streptomyces</taxon>
    </lineage>
</organism>
<evidence type="ECO:0000313" key="2">
    <source>
        <dbReference type="Proteomes" id="UP001183615"/>
    </source>
</evidence>
<dbReference type="InterPro" id="IPR006748">
    <property type="entry name" value="NH2Glyco/OHUrea_AB-resist_kin"/>
</dbReference>
<dbReference type="InterPro" id="IPR011009">
    <property type="entry name" value="Kinase-like_dom_sf"/>
</dbReference>
<proteinExistence type="predicted"/>
<keyword evidence="2" id="KW-1185">Reference proteome</keyword>
<gene>
    <name evidence="1" type="ORF">RM779_19885</name>
</gene>
<dbReference type="Pfam" id="PF04655">
    <property type="entry name" value="APH_6_hur"/>
    <property type="match status" value="1"/>
</dbReference>
<dbReference type="RefSeq" id="WP_311619094.1">
    <property type="nucleotide sequence ID" value="NZ_JAVREV010000011.1"/>
</dbReference>
<protein>
    <submittedName>
        <fullName evidence="1">Aminoglycoside phosphotransferase family protein</fullName>
    </submittedName>
</protein>
<reference evidence="2" key="1">
    <citation type="submission" date="2023-07" db="EMBL/GenBank/DDBJ databases">
        <title>30 novel species of actinomycetes from the DSMZ collection.</title>
        <authorList>
            <person name="Nouioui I."/>
        </authorList>
    </citation>
    <scope>NUCLEOTIDE SEQUENCE [LARGE SCALE GENOMIC DNA]</scope>
    <source>
        <strain evidence="2">DSM 41886</strain>
    </source>
</reference>